<dbReference type="InterPro" id="IPR041854">
    <property type="entry name" value="BFD-like_2Fe2S-bd_dom_sf"/>
</dbReference>
<dbReference type="EMBL" id="QXWK01000037">
    <property type="protein sequence ID" value="NBH62783.1"/>
    <property type="molecule type" value="Genomic_DNA"/>
</dbReference>
<dbReference type="Proteomes" id="UP000446866">
    <property type="component" value="Unassembled WGS sequence"/>
</dbReference>
<sequence length="63" mass="7269">MDKKSRDYEVCLCYRTTRGEVEDIIREKNITNLKDLCEIAKVGDKCGGCREDLQMILDEVLAE</sequence>
<dbReference type="Gene3D" id="1.10.10.1100">
    <property type="entry name" value="BFD-like [2Fe-2S]-binding domain"/>
    <property type="match status" value="1"/>
</dbReference>
<gene>
    <name evidence="2" type="ORF">D0435_14120</name>
</gene>
<feature type="domain" description="BFD-like [2Fe-2S]-binding" evidence="1">
    <location>
        <begin position="10"/>
        <end position="59"/>
    </location>
</feature>
<evidence type="ECO:0000259" key="1">
    <source>
        <dbReference type="Pfam" id="PF04324"/>
    </source>
</evidence>
<reference evidence="2 3" key="1">
    <citation type="submission" date="2018-08" db="EMBL/GenBank/DDBJ databases">
        <title>Murine metabolic-syndrome-specific gut microbial biobank.</title>
        <authorList>
            <person name="Liu C."/>
        </authorList>
    </citation>
    <scope>NUCLEOTIDE SEQUENCE [LARGE SCALE GENOMIC DNA]</scope>
    <source>
        <strain evidence="2 3">28</strain>
    </source>
</reference>
<dbReference type="RefSeq" id="WP_160203067.1">
    <property type="nucleotide sequence ID" value="NZ_QXWK01000037.1"/>
</dbReference>
<accession>A0A845QQ06</accession>
<organism evidence="2 3">
    <name type="scientific">Anaerotruncus colihominis</name>
    <dbReference type="NCBI Taxonomy" id="169435"/>
    <lineage>
        <taxon>Bacteria</taxon>
        <taxon>Bacillati</taxon>
        <taxon>Bacillota</taxon>
        <taxon>Clostridia</taxon>
        <taxon>Eubacteriales</taxon>
        <taxon>Oscillospiraceae</taxon>
        <taxon>Anaerotruncus</taxon>
    </lineage>
</organism>
<evidence type="ECO:0000313" key="2">
    <source>
        <dbReference type="EMBL" id="NBH62783.1"/>
    </source>
</evidence>
<dbReference type="InterPro" id="IPR007419">
    <property type="entry name" value="BFD-like_2Fe2S-bd_dom"/>
</dbReference>
<dbReference type="AlphaFoldDB" id="A0A845QQ06"/>
<comment type="caution">
    <text evidence="2">The sequence shown here is derived from an EMBL/GenBank/DDBJ whole genome shotgun (WGS) entry which is preliminary data.</text>
</comment>
<proteinExistence type="predicted"/>
<keyword evidence="3" id="KW-1185">Reference proteome</keyword>
<protein>
    <submittedName>
        <fullName evidence="2">(2Fe-2S)-binding protein</fullName>
    </submittedName>
</protein>
<evidence type="ECO:0000313" key="3">
    <source>
        <dbReference type="Proteomes" id="UP000446866"/>
    </source>
</evidence>
<dbReference type="Pfam" id="PF04324">
    <property type="entry name" value="Fer2_BFD"/>
    <property type="match status" value="1"/>
</dbReference>
<name>A0A845QQ06_9FIRM</name>